<organism evidence="2 3">
    <name type="scientific">Okibacterium fritillariae</name>
    <dbReference type="NCBI Taxonomy" id="123320"/>
    <lineage>
        <taxon>Bacteria</taxon>
        <taxon>Bacillati</taxon>
        <taxon>Actinomycetota</taxon>
        <taxon>Actinomycetes</taxon>
        <taxon>Micrococcales</taxon>
        <taxon>Microbacteriaceae</taxon>
        <taxon>Okibacterium</taxon>
    </lineage>
</organism>
<name>A0A1T5KXF6_9MICO</name>
<dbReference type="EMBL" id="FUZP01000003">
    <property type="protein sequence ID" value="SKC68333.1"/>
    <property type="molecule type" value="Genomic_DNA"/>
</dbReference>
<dbReference type="AlphaFoldDB" id="A0A1T5KXF6"/>
<dbReference type="STRING" id="123320.SAMN06309945_2621"/>
<feature type="transmembrane region" description="Helical" evidence="1">
    <location>
        <begin position="20"/>
        <end position="39"/>
    </location>
</feature>
<protein>
    <recommendedName>
        <fullName evidence="4">4-amino-4-deoxy-L-arabinose transferase</fullName>
    </recommendedName>
</protein>
<keyword evidence="3" id="KW-1185">Reference proteome</keyword>
<feature type="transmembrane region" description="Helical" evidence="1">
    <location>
        <begin position="438"/>
        <end position="461"/>
    </location>
</feature>
<feature type="transmembrane region" description="Helical" evidence="1">
    <location>
        <begin position="102"/>
        <end position="120"/>
    </location>
</feature>
<feature type="transmembrane region" description="Helical" evidence="1">
    <location>
        <begin position="170"/>
        <end position="186"/>
    </location>
</feature>
<feature type="transmembrane region" description="Helical" evidence="1">
    <location>
        <begin position="252"/>
        <end position="270"/>
    </location>
</feature>
<feature type="transmembrane region" description="Helical" evidence="1">
    <location>
        <begin position="345"/>
        <end position="364"/>
    </location>
</feature>
<keyword evidence="1" id="KW-1133">Transmembrane helix</keyword>
<sequence length="597" mass="63260">MTVTQGGDDREARRGARSPWAIDLLGVLVAVLLTLLAVLHLLSTSRSWLLFFDGDSVILPLFERSLQAGQPFEWAMSTTVFLIEIPVYLVLAFLTATPFDALTVNAVLNLVALYALIRLIAGLSLPGRGCRFVVAASLLTFAVPLAATLLESTTNADSLELFSLLATTTYYYPTVLAMLVAAWLLARLVERDAPAGPATRDASRRRVALLVTLGILTVVSVTSNPLYGVWTAAPAVVTLLALAGLGRIPWRAALTPAVILIAGCFGGMLVRKPLAPYLSMDPANYLHIGDILTPLRFYGAAIVDMFSRPAGIIELVLLSALASVTVVAGFAALRMPQLPVRRQLLFLLAAVTVLAVAVGSVLVGTNATRYLQPLAFAPLLVLPALVGQGLDAVRHGKSVRASFPNRGAAGARTAARVLSQPDVSTPAPPPSASTTRRAALGLVLVVLLLGGITGTGAAVAASASRAHLPGAACLEGWLAGRTLTGAGQFWAIRGLKTYGAPDVRLVQIDEYLNARPWMVNLADYDGTPLSYLIVDDRSAWGEELVDTMGAPRANISCGTYTILDYTGTRGERVLTTRVTESATLQRVQRGFESRPHG</sequence>
<dbReference type="Proteomes" id="UP000190857">
    <property type="component" value="Unassembled WGS sequence"/>
</dbReference>
<keyword evidence="1" id="KW-0472">Membrane</keyword>
<feature type="transmembrane region" description="Helical" evidence="1">
    <location>
        <begin position="74"/>
        <end position="96"/>
    </location>
</feature>
<reference evidence="2 3" key="1">
    <citation type="submission" date="2017-02" db="EMBL/GenBank/DDBJ databases">
        <authorList>
            <person name="Peterson S.W."/>
        </authorList>
    </citation>
    <scope>NUCLEOTIDE SEQUENCE [LARGE SCALE GENOMIC DNA]</scope>
    <source>
        <strain evidence="2 3">VKM Ac-2059</strain>
    </source>
</reference>
<evidence type="ECO:0008006" key="4">
    <source>
        <dbReference type="Google" id="ProtNLM"/>
    </source>
</evidence>
<proteinExistence type="predicted"/>
<feature type="transmembrane region" description="Helical" evidence="1">
    <location>
        <begin position="132"/>
        <end position="150"/>
    </location>
</feature>
<gene>
    <name evidence="2" type="ORF">SAMN06309945_2621</name>
</gene>
<evidence type="ECO:0000313" key="3">
    <source>
        <dbReference type="Proteomes" id="UP000190857"/>
    </source>
</evidence>
<keyword evidence="1" id="KW-0812">Transmembrane</keyword>
<accession>A0A1T5KXF6</accession>
<feature type="transmembrane region" description="Helical" evidence="1">
    <location>
        <begin position="312"/>
        <end position="333"/>
    </location>
</feature>
<evidence type="ECO:0000313" key="2">
    <source>
        <dbReference type="EMBL" id="SKC68333.1"/>
    </source>
</evidence>
<feature type="transmembrane region" description="Helical" evidence="1">
    <location>
        <begin position="207"/>
        <end position="223"/>
    </location>
</feature>
<evidence type="ECO:0000256" key="1">
    <source>
        <dbReference type="SAM" id="Phobius"/>
    </source>
</evidence>